<protein>
    <submittedName>
        <fullName evidence="7">Xanthine dehydrogenase iron-sulfur subunit</fullName>
        <ecNumber evidence="7">1.17.1.4</ecNumber>
    </submittedName>
</protein>
<dbReference type="SUPFAM" id="SSF47741">
    <property type="entry name" value="CO dehydrogenase ISP C-domain like"/>
    <property type="match status" value="1"/>
</dbReference>
<dbReference type="OrthoDB" id="37184at2157"/>
<dbReference type="InterPro" id="IPR036884">
    <property type="entry name" value="2Fe-2S-bd_dom_sf"/>
</dbReference>
<dbReference type="PROSITE" id="PS00197">
    <property type="entry name" value="2FE2S_FER_1"/>
    <property type="match status" value="1"/>
</dbReference>
<dbReference type="AlphaFoldDB" id="A0A4P2VDE7"/>
<dbReference type="Pfam" id="PF00111">
    <property type="entry name" value="Fer2"/>
    <property type="match status" value="1"/>
</dbReference>
<dbReference type="InterPro" id="IPR001041">
    <property type="entry name" value="2Fe-2S_ferredoxin-type"/>
</dbReference>
<gene>
    <name evidence="7" type="ORF">NAS2_1267</name>
</gene>
<dbReference type="InterPro" id="IPR036010">
    <property type="entry name" value="2Fe-2S_ferredoxin-like_sf"/>
</dbReference>
<dbReference type="InterPro" id="IPR012675">
    <property type="entry name" value="Beta-grasp_dom_sf"/>
</dbReference>
<dbReference type="CDD" id="cd00207">
    <property type="entry name" value="fer2"/>
    <property type="match status" value="1"/>
</dbReference>
<organism evidence="7 8">
    <name type="scientific">Conexivisphaera calida</name>
    <dbReference type="NCBI Taxonomy" id="1874277"/>
    <lineage>
        <taxon>Archaea</taxon>
        <taxon>Nitrososphaerota</taxon>
        <taxon>Conexivisphaeria</taxon>
        <taxon>Conexivisphaerales</taxon>
        <taxon>Conexivisphaeraceae</taxon>
        <taxon>Conexivisphaera</taxon>
    </lineage>
</organism>
<dbReference type="Proteomes" id="UP000509448">
    <property type="component" value="Chromosome"/>
</dbReference>
<keyword evidence="2" id="KW-0479">Metal-binding</keyword>
<keyword evidence="5" id="KW-0411">Iron-sulfur</keyword>
<evidence type="ECO:0000256" key="4">
    <source>
        <dbReference type="ARBA" id="ARBA00023004"/>
    </source>
</evidence>
<dbReference type="KEGG" id="ccai:NAS2_1267"/>
<keyword evidence="8" id="KW-1185">Reference proteome</keyword>
<dbReference type="Gene3D" id="3.10.20.30">
    <property type="match status" value="1"/>
</dbReference>
<keyword evidence="1" id="KW-0001">2Fe-2S</keyword>
<dbReference type="RefSeq" id="WP_174448868.1">
    <property type="nucleotide sequence ID" value="NZ_AP018732.1"/>
</dbReference>
<sequence>MGLTSSEASFTFRLNGSTVTVRAPPAETLLRVLRERLGVRSVKPGCETGECGACTVLLDGAPVTSCTVLISQVEGRDVVTLEGLSGDPLMRYLQDAFVEEGAVQCGYCTPGFLVTAYAFARDSRPSGTRPSDDEIAEAISGNICRCGAYPRIVAAVRRALEVAT</sequence>
<evidence type="ECO:0000313" key="8">
    <source>
        <dbReference type="Proteomes" id="UP000509448"/>
    </source>
</evidence>
<evidence type="ECO:0000256" key="2">
    <source>
        <dbReference type="ARBA" id="ARBA00022723"/>
    </source>
</evidence>
<dbReference type="PANTHER" id="PTHR44379:SF5">
    <property type="entry name" value="OXIDOREDUCTASE WITH IRON-SULFUR SUBUNIT"/>
    <property type="match status" value="1"/>
</dbReference>
<dbReference type="SUPFAM" id="SSF54292">
    <property type="entry name" value="2Fe-2S ferredoxin-like"/>
    <property type="match status" value="1"/>
</dbReference>
<evidence type="ECO:0000256" key="1">
    <source>
        <dbReference type="ARBA" id="ARBA00022714"/>
    </source>
</evidence>
<keyword evidence="4" id="KW-0408">Iron</keyword>
<dbReference type="PROSITE" id="PS51085">
    <property type="entry name" value="2FE2S_FER_2"/>
    <property type="match status" value="1"/>
</dbReference>
<reference evidence="7 8" key="1">
    <citation type="journal article" date="2019" name="ISME J.">
        <title>Isolation and characterization of a thermophilic sulfur- and iron-reducing thaumarchaeote from a terrestrial acidic hot spring.</title>
        <authorList>
            <person name="Kato S."/>
            <person name="Itoh T."/>
            <person name="Yuki M."/>
            <person name="Nagamori M."/>
            <person name="Ohnishi M."/>
            <person name="Uematsu K."/>
            <person name="Suzuki K."/>
            <person name="Takashina T."/>
            <person name="Ohkuma M."/>
        </authorList>
    </citation>
    <scope>NUCLEOTIDE SEQUENCE [LARGE SCALE GENOMIC DNA]</scope>
    <source>
        <strain evidence="7 8">NAS-02</strain>
    </source>
</reference>
<dbReference type="Gene3D" id="1.10.150.120">
    <property type="entry name" value="[2Fe-2S]-binding domain"/>
    <property type="match status" value="1"/>
</dbReference>
<evidence type="ECO:0000313" key="7">
    <source>
        <dbReference type="EMBL" id="BBE42656.1"/>
    </source>
</evidence>
<dbReference type="InterPro" id="IPR051452">
    <property type="entry name" value="Diverse_Oxidoreductases"/>
</dbReference>
<dbReference type="EMBL" id="AP018732">
    <property type="protein sequence ID" value="BBE42656.1"/>
    <property type="molecule type" value="Genomic_DNA"/>
</dbReference>
<name>A0A4P2VDE7_9ARCH</name>
<dbReference type="InterPro" id="IPR002888">
    <property type="entry name" value="2Fe-2S-bd"/>
</dbReference>
<evidence type="ECO:0000256" key="3">
    <source>
        <dbReference type="ARBA" id="ARBA00023002"/>
    </source>
</evidence>
<dbReference type="PANTHER" id="PTHR44379">
    <property type="entry name" value="OXIDOREDUCTASE WITH IRON-SULFUR SUBUNIT"/>
    <property type="match status" value="1"/>
</dbReference>
<keyword evidence="3 7" id="KW-0560">Oxidoreductase</keyword>
<evidence type="ECO:0000256" key="5">
    <source>
        <dbReference type="ARBA" id="ARBA00023014"/>
    </source>
</evidence>
<dbReference type="EC" id="1.17.1.4" evidence="7"/>
<dbReference type="GO" id="GO:0004854">
    <property type="term" value="F:xanthine dehydrogenase activity"/>
    <property type="evidence" value="ECO:0007669"/>
    <property type="project" value="UniProtKB-EC"/>
</dbReference>
<dbReference type="GO" id="GO:0051537">
    <property type="term" value="F:2 iron, 2 sulfur cluster binding"/>
    <property type="evidence" value="ECO:0007669"/>
    <property type="project" value="UniProtKB-KW"/>
</dbReference>
<proteinExistence type="predicted"/>
<evidence type="ECO:0000259" key="6">
    <source>
        <dbReference type="PROSITE" id="PS51085"/>
    </source>
</evidence>
<dbReference type="GO" id="GO:0046872">
    <property type="term" value="F:metal ion binding"/>
    <property type="evidence" value="ECO:0007669"/>
    <property type="project" value="UniProtKB-KW"/>
</dbReference>
<dbReference type="GeneID" id="55585080"/>
<dbReference type="Pfam" id="PF01799">
    <property type="entry name" value="Fer2_2"/>
    <property type="match status" value="1"/>
</dbReference>
<feature type="domain" description="2Fe-2S ferredoxin-type" evidence="6">
    <location>
        <begin position="8"/>
        <end position="84"/>
    </location>
</feature>
<accession>A0A4P2VDE7</accession>
<dbReference type="InterPro" id="IPR006058">
    <property type="entry name" value="2Fe2S_fd_BS"/>
</dbReference>